<feature type="compositionally biased region" description="Basic and acidic residues" evidence="1">
    <location>
        <begin position="347"/>
        <end position="361"/>
    </location>
</feature>
<gene>
    <name evidence="2" type="ORF">EJ05DRAFT_264914</name>
</gene>
<proteinExistence type="predicted"/>
<feature type="region of interest" description="Disordered" evidence="1">
    <location>
        <begin position="889"/>
        <end position="910"/>
    </location>
</feature>
<feature type="compositionally biased region" description="Basic and acidic residues" evidence="1">
    <location>
        <begin position="966"/>
        <end position="975"/>
    </location>
</feature>
<feature type="compositionally biased region" description="Polar residues" evidence="1">
    <location>
        <begin position="330"/>
        <end position="345"/>
    </location>
</feature>
<evidence type="ECO:0000313" key="3">
    <source>
        <dbReference type="Proteomes" id="UP000799437"/>
    </source>
</evidence>
<feature type="compositionally biased region" description="Low complexity" evidence="1">
    <location>
        <begin position="459"/>
        <end position="470"/>
    </location>
</feature>
<feature type="compositionally biased region" description="Polar residues" evidence="1">
    <location>
        <begin position="710"/>
        <end position="732"/>
    </location>
</feature>
<feature type="compositionally biased region" description="Basic and acidic residues" evidence="1">
    <location>
        <begin position="557"/>
        <end position="574"/>
    </location>
</feature>
<feature type="region of interest" description="Disordered" evidence="1">
    <location>
        <begin position="537"/>
        <end position="574"/>
    </location>
</feature>
<feature type="compositionally biased region" description="Basic and acidic residues" evidence="1">
    <location>
        <begin position="89"/>
        <end position="102"/>
    </location>
</feature>
<feature type="compositionally biased region" description="Pro residues" evidence="1">
    <location>
        <begin position="1"/>
        <end position="11"/>
    </location>
</feature>
<organism evidence="2 3">
    <name type="scientific">Pseudovirgaria hyperparasitica</name>
    <dbReference type="NCBI Taxonomy" id="470096"/>
    <lineage>
        <taxon>Eukaryota</taxon>
        <taxon>Fungi</taxon>
        <taxon>Dikarya</taxon>
        <taxon>Ascomycota</taxon>
        <taxon>Pezizomycotina</taxon>
        <taxon>Dothideomycetes</taxon>
        <taxon>Dothideomycetes incertae sedis</taxon>
        <taxon>Acrospermales</taxon>
        <taxon>Acrospermaceae</taxon>
        <taxon>Pseudovirgaria</taxon>
    </lineage>
</organism>
<feature type="compositionally biased region" description="Basic and acidic residues" evidence="1">
    <location>
        <begin position="765"/>
        <end position="779"/>
    </location>
</feature>
<dbReference type="GeneID" id="54481349"/>
<dbReference type="Pfam" id="PF11489">
    <property type="entry name" value="Aim21"/>
    <property type="match status" value="1"/>
</dbReference>
<feature type="region of interest" description="Disordered" evidence="1">
    <location>
        <begin position="426"/>
        <end position="509"/>
    </location>
</feature>
<protein>
    <recommendedName>
        <fullName evidence="4">Altered inheritance of mitochondria protein 21</fullName>
    </recommendedName>
</protein>
<dbReference type="InterPro" id="IPR021582">
    <property type="entry name" value="Aim21"/>
</dbReference>
<dbReference type="AlphaFoldDB" id="A0A6A6WHB3"/>
<feature type="region of interest" description="Disordered" evidence="1">
    <location>
        <begin position="1"/>
        <end position="264"/>
    </location>
</feature>
<keyword evidence="3" id="KW-1185">Reference proteome</keyword>
<dbReference type="Proteomes" id="UP000799437">
    <property type="component" value="Unassembled WGS sequence"/>
</dbReference>
<feature type="compositionally biased region" description="Basic residues" evidence="1">
    <location>
        <begin position="790"/>
        <end position="800"/>
    </location>
</feature>
<accession>A0A6A6WHB3</accession>
<sequence>MMSTPSIPPRPNRGQNLDPSRAMETPSIPPRPKGKRGDNRSVSPGRTFARSPLNDPSFVHTKGKKPTSDDNTQIRRPPSVSQLPSIGQEGHEYMVNDLHPEDASPPEQTKSVSRDLPLHAPTASVSAATAKARISGVTRPEPTSSRGELEVKARQANSQRSGSSAGDVSRPASMIKDDDEHGIPQIGFHVPMYPNAGDVQAPTPSQLPQHGSTGVGFFNNGAHREGRQHTRTKSGRKVFQGPPGSYGMHGHGMAPRDPLEKSWYDKHPEDAKKEAMGEYGPKIQDNRKEYHMSQDDLNKLVHHRLDAGTPAEEVGYKVSEEYQSRMASPAISTENLAPNPSQNHLESPLRKVESNTTEKNDVILGEKLGDLSRTRTSATVGESRESLDLVRTKTQEDRWAEEHGYHAPILAADEVAKHEFPEFMQPAVSPEFDRERRRSAEFTHGEHSLRKVNSRPESRNNGSLNNLSRFSSREQIEGIHTPLDNVQEYEPLFPEDDDEKLSKKKPNAVEKLKRPDLARYHFPSQDVWEDAPSHVHLSTTVETPEPEAEEEIGTEETSPRKAFEKPEDEAARKETITKQDQLNFIPEQTKKLAKTHITAAIMADMPTRPGLKQRFPSRDIWEDAPDDVHQYTTVDTPEDELDRQLEPMSPDDVPDIPTVPARPTKSKAADGVSPEKKAPVVPGRPKPQIPARPTRAFHRASDDSDPFEKTVSTESADSTGSGEASTTKQKPQIPTRPGGSKLAALKAGFMSDLNSRLQLGPQAPKVKEPEKEEESEKAVEPTPLADARKGRAKGPSRRKPGVSPSGIAPSTAPQTVTPVSFSVSAPRSIFSISNEGVLSVPTHDDGTLNVTGQSAPSQTSQIIAEVPLEQDPASTINAVDAADGVNLTKAPTAEQSTQTGQLDIRISSPTGEKENVTAYVGGNAHEDGDVVIDKDGVEHVSGKSAPASPTVSNASAKPVVNEPDTIEQKTTDGEA</sequence>
<feature type="region of interest" description="Disordered" evidence="1">
    <location>
        <begin position="621"/>
        <end position="819"/>
    </location>
</feature>
<feature type="compositionally biased region" description="Acidic residues" evidence="1">
    <location>
        <begin position="544"/>
        <end position="554"/>
    </location>
</feature>
<reference evidence="2" key="1">
    <citation type="journal article" date="2020" name="Stud. Mycol.">
        <title>101 Dothideomycetes genomes: a test case for predicting lifestyles and emergence of pathogens.</title>
        <authorList>
            <person name="Haridas S."/>
            <person name="Albert R."/>
            <person name="Binder M."/>
            <person name="Bloem J."/>
            <person name="Labutti K."/>
            <person name="Salamov A."/>
            <person name="Andreopoulos B."/>
            <person name="Baker S."/>
            <person name="Barry K."/>
            <person name="Bills G."/>
            <person name="Bluhm B."/>
            <person name="Cannon C."/>
            <person name="Castanera R."/>
            <person name="Culley D."/>
            <person name="Daum C."/>
            <person name="Ezra D."/>
            <person name="Gonzalez J."/>
            <person name="Henrissat B."/>
            <person name="Kuo A."/>
            <person name="Liang C."/>
            <person name="Lipzen A."/>
            <person name="Lutzoni F."/>
            <person name="Magnuson J."/>
            <person name="Mondo S."/>
            <person name="Nolan M."/>
            <person name="Ohm R."/>
            <person name="Pangilinan J."/>
            <person name="Park H.-J."/>
            <person name="Ramirez L."/>
            <person name="Alfaro M."/>
            <person name="Sun H."/>
            <person name="Tritt A."/>
            <person name="Yoshinaga Y."/>
            <person name="Zwiers L.-H."/>
            <person name="Turgeon B."/>
            <person name="Goodwin S."/>
            <person name="Spatafora J."/>
            <person name="Crous P."/>
            <person name="Grigoriev I."/>
        </authorList>
    </citation>
    <scope>NUCLEOTIDE SEQUENCE</scope>
    <source>
        <strain evidence="2">CBS 121739</strain>
    </source>
</reference>
<dbReference type="EMBL" id="ML996567">
    <property type="protein sequence ID" value="KAF2761460.1"/>
    <property type="molecule type" value="Genomic_DNA"/>
</dbReference>
<dbReference type="RefSeq" id="XP_033603911.1">
    <property type="nucleotide sequence ID" value="XM_033740295.1"/>
</dbReference>
<feature type="region of interest" description="Disordered" evidence="1">
    <location>
        <begin position="325"/>
        <end position="396"/>
    </location>
</feature>
<feature type="compositionally biased region" description="Basic and acidic residues" evidence="1">
    <location>
        <begin position="431"/>
        <end position="458"/>
    </location>
</feature>
<feature type="compositionally biased region" description="Basic and acidic residues" evidence="1">
    <location>
        <begin position="382"/>
        <end position="396"/>
    </location>
</feature>
<name>A0A6A6WHB3_9PEZI</name>
<feature type="compositionally biased region" description="Polar residues" evidence="1">
    <location>
        <begin position="848"/>
        <end position="858"/>
    </location>
</feature>
<feature type="region of interest" description="Disordered" evidence="1">
    <location>
        <begin position="935"/>
        <end position="975"/>
    </location>
</feature>
<evidence type="ECO:0008006" key="4">
    <source>
        <dbReference type="Google" id="ProtNLM"/>
    </source>
</evidence>
<feature type="compositionally biased region" description="Polar residues" evidence="1">
    <location>
        <begin position="155"/>
        <end position="166"/>
    </location>
</feature>
<evidence type="ECO:0000313" key="2">
    <source>
        <dbReference type="EMBL" id="KAF2761460.1"/>
    </source>
</evidence>
<feature type="region of interest" description="Disordered" evidence="1">
    <location>
        <begin position="837"/>
        <end position="858"/>
    </location>
</feature>
<evidence type="ECO:0000256" key="1">
    <source>
        <dbReference type="SAM" id="MobiDB-lite"/>
    </source>
</evidence>
<dbReference type="OrthoDB" id="5386574at2759"/>
<feature type="compositionally biased region" description="Basic and acidic residues" evidence="1">
    <location>
        <begin position="699"/>
        <end position="708"/>
    </location>
</feature>
<feature type="compositionally biased region" description="Polar residues" evidence="1">
    <location>
        <begin position="202"/>
        <end position="212"/>
    </location>
</feature>